<dbReference type="GO" id="GO:0005794">
    <property type="term" value="C:Golgi apparatus"/>
    <property type="evidence" value="ECO:0007669"/>
    <property type="project" value="TreeGrafter"/>
</dbReference>
<evidence type="ECO:0000256" key="2">
    <source>
        <dbReference type="ARBA" id="ARBA00022692"/>
    </source>
</evidence>
<evidence type="ECO:0000256" key="7">
    <source>
        <dbReference type="SAM" id="SignalP"/>
    </source>
</evidence>
<dbReference type="PANTHER" id="PTHR21229:SF1">
    <property type="entry name" value="GH17801P"/>
    <property type="match status" value="1"/>
</dbReference>
<feature type="transmembrane region" description="Helical" evidence="6">
    <location>
        <begin position="183"/>
        <end position="208"/>
    </location>
</feature>
<dbReference type="PANTHER" id="PTHR21229">
    <property type="entry name" value="LUNG SEVEN TRANSMEMBRANE RECEPTOR"/>
    <property type="match status" value="1"/>
</dbReference>
<keyword evidence="5 6" id="KW-0472">Membrane</keyword>
<dbReference type="AlphaFoldDB" id="A0A485K949"/>
<dbReference type="OrthoDB" id="19932at2759"/>
<feature type="transmembrane region" description="Helical" evidence="6">
    <location>
        <begin position="220"/>
        <end position="239"/>
    </location>
</feature>
<feature type="chain" id="PRO_5036115930" evidence="7">
    <location>
        <begin position="20"/>
        <end position="502"/>
    </location>
</feature>
<evidence type="ECO:0000256" key="3">
    <source>
        <dbReference type="ARBA" id="ARBA00022729"/>
    </source>
</evidence>
<keyword evidence="3 7" id="KW-0732">Signal</keyword>
<organism evidence="10 11">
    <name type="scientific">Aphanomyces stellatus</name>
    <dbReference type="NCBI Taxonomy" id="120398"/>
    <lineage>
        <taxon>Eukaryota</taxon>
        <taxon>Sar</taxon>
        <taxon>Stramenopiles</taxon>
        <taxon>Oomycota</taxon>
        <taxon>Saprolegniomycetes</taxon>
        <taxon>Saprolegniales</taxon>
        <taxon>Verrucalvaceae</taxon>
        <taxon>Aphanomyces</taxon>
    </lineage>
</organism>
<reference evidence="10 11" key="1">
    <citation type="submission" date="2019-03" db="EMBL/GenBank/DDBJ databases">
        <authorList>
            <person name="Gaulin E."/>
            <person name="Dumas B."/>
        </authorList>
    </citation>
    <scope>NUCLEOTIDE SEQUENCE [LARGE SCALE GENOMIC DNA]</scope>
    <source>
        <strain evidence="10">CBS 568.67</strain>
    </source>
</reference>
<dbReference type="GO" id="GO:0016020">
    <property type="term" value="C:membrane"/>
    <property type="evidence" value="ECO:0007669"/>
    <property type="project" value="UniProtKB-SubCell"/>
</dbReference>
<reference evidence="9" key="2">
    <citation type="submission" date="2019-06" db="EMBL/GenBank/DDBJ databases">
        <title>Genomics analysis of Aphanomyces spp. identifies a new class of oomycete effector associated with host adaptation.</title>
        <authorList>
            <person name="Gaulin E."/>
        </authorList>
    </citation>
    <scope>NUCLEOTIDE SEQUENCE</scope>
    <source>
        <strain evidence="9">CBS 578.67</strain>
    </source>
</reference>
<keyword evidence="4 6" id="KW-1133">Transmembrane helix</keyword>
<dbReference type="Pfam" id="PF06814">
    <property type="entry name" value="GOST_TM"/>
    <property type="match status" value="1"/>
</dbReference>
<keyword evidence="2 6" id="KW-0812">Transmembrane</keyword>
<name>A0A485K949_9STRA</name>
<protein>
    <submittedName>
        <fullName evidence="10">Aste57867_923 protein</fullName>
    </submittedName>
</protein>
<accession>A0A485K949</accession>
<evidence type="ECO:0000313" key="9">
    <source>
        <dbReference type="EMBL" id="KAF0719594.1"/>
    </source>
</evidence>
<dbReference type="EMBL" id="VJMH01000059">
    <property type="protein sequence ID" value="KAF0719594.1"/>
    <property type="molecule type" value="Genomic_DNA"/>
</dbReference>
<keyword evidence="11" id="KW-1185">Reference proteome</keyword>
<evidence type="ECO:0000256" key="5">
    <source>
        <dbReference type="ARBA" id="ARBA00023136"/>
    </source>
</evidence>
<feature type="transmembrane region" description="Helical" evidence="6">
    <location>
        <begin position="314"/>
        <end position="333"/>
    </location>
</feature>
<comment type="subcellular location">
    <subcellularLocation>
        <location evidence="1">Membrane</location>
        <topology evidence="1">Multi-pass membrane protein</topology>
    </subcellularLocation>
</comment>
<feature type="transmembrane region" description="Helical" evidence="6">
    <location>
        <begin position="275"/>
        <end position="302"/>
    </location>
</feature>
<evidence type="ECO:0000259" key="8">
    <source>
        <dbReference type="Pfam" id="PF06814"/>
    </source>
</evidence>
<feature type="transmembrane region" description="Helical" evidence="6">
    <location>
        <begin position="422"/>
        <end position="440"/>
    </location>
</feature>
<feature type="domain" description="GOST seven transmembrane" evidence="8">
    <location>
        <begin position="191"/>
        <end position="446"/>
    </location>
</feature>
<feature type="transmembrane region" description="Helical" evidence="6">
    <location>
        <begin position="345"/>
        <end position="363"/>
    </location>
</feature>
<dbReference type="EMBL" id="CAADRA010000059">
    <property type="protein sequence ID" value="VFT78147.1"/>
    <property type="molecule type" value="Genomic_DNA"/>
</dbReference>
<sequence>MLHRAVYVLAALLAHVCVGSIYHVENEQVVRPYGSNNPFEFAYQRAEKMFATNNGPFLAKAGESTVELQLAGQNVDASLNGYKVVVFHYHADDLGFLTRMEENLFLFACNPQKQVFATNNYFAREEFEVVNQSLHVNTSYRVLASGWIDTVVAVCTPNRDRGETALDFTGTLTVTNPYGFLPAVFYGFLPGFLALGYLVLLAFYAILLCYHRDTVIRLQFGIFSVLGLGVGTSITAILFPRPSITSPVAASAIWFLALNDMNQHGQPFQWPLPPFYIAAVVFDVGMRTLARLLLLVVCLGYGIVRDSLQPIQKLLIVLLSLAYFGTGIADDLWRDSAHRRPNAASFVQLLCNLSFVLWIYVALENIIKELGAQKQSAKLGMYKSLACALGAFVVFFFVLTVVAVCGRMGVVEWKIEYEWMQLVAWPVLNFIVSMAMCFIWRPSARSSQFAFSTQLPMSEEAADESGDEKDIELANRASTFTIDDIESEDEEIKTSTATAAIA</sequence>
<gene>
    <name evidence="10" type="primary">Aste57867_923</name>
    <name evidence="9" type="ORF">As57867_000922</name>
    <name evidence="10" type="ORF">ASTE57867_923</name>
</gene>
<dbReference type="InterPro" id="IPR053937">
    <property type="entry name" value="GOST_TM"/>
</dbReference>
<evidence type="ECO:0000256" key="1">
    <source>
        <dbReference type="ARBA" id="ARBA00004141"/>
    </source>
</evidence>
<proteinExistence type="predicted"/>
<feature type="transmembrane region" description="Helical" evidence="6">
    <location>
        <begin position="384"/>
        <end position="410"/>
    </location>
</feature>
<feature type="signal peptide" evidence="7">
    <location>
        <begin position="1"/>
        <end position="19"/>
    </location>
</feature>
<evidence type="ECO:0000256" key="4">
    <source>
        <dbReference type="ARBA" id="ARBA00022989"/>
    </source>
</evidence>
<evidence type="ECO:0000313" key="10">
    <source>
        <dbReference type="EMBL" id="VFT78147.1"/>
    </source>
</evidence>
<dbReference type="InterPro" id="IPR009637">
    <property type="entry name" value="GPR107/GPR108-like"/>
</dbReference>
<evidence type="ECO:0000313" key="11">
    <source>
        <dbReference type="Proteomes" id="UP000332933"/>
    </source>
</evidence>
<dbReference type="Proteomes" id="UP000332933">
    <property type="component" value="Unassembled WGS sequence"/>
</dbReference>
<evidence type="ECO:0000256" key="6">
    <source>
        <dbReference type="SAM" id="Phobius"/>
    </source>
</evidence>